<sequence length="97" mass="10441">MVKGELKSLRITLEATDTGVLGYVYFRDIPDGAVARTETIETGSITADYDAQGHILGVEFLNADRADAKVMRSVARRVNAPELAGLDLAEMCKAPAE</sequence>
<dbReference type="AlphaFoldDB" id="A0A0F9EJX4"/>
<evidence type="ECO:0008006" key="2">
    <source>
        <dbReference type="Google" id="ProtNLM"/>
    </source>
</evidence>
<dbReference type="InterPro" id="IPR019270">
    <property type="entry name" value="DUF2283"/>
</dbReference>
<dbReference type="EMBL" id="LAZR01024667">
    <property type="protein sequence ID" value="KKL74398.1"/>
    <property type="molecule type" value="Genomic_DNA"/>
</dbReference>
<protein>
    <recommendedName>
        <fullName evidence="2">DUF2283 domain-containing protein</fullName>
    </recommendedName>
</protein>
<accession>A0A0F9EJX4</accession>
<organism evidence="1">
    <name type="scientific">marine sediment metagenome</name>
    <dbReference type="NCBI Taxonomy" id="412755"/>
    <lineage>
        <taxon>unclassified sequences</taxon>
        <taxon>metagenomes</taxon>
        <taxon>ecological metagenomes</taxon>
    </lineage>
</organism>
<dbReference type="Pfam" id="PF10049">
    <property type="entry name" value="DUF2283"/>
    <property type="match status" value="1"/>
</dbReference>
<name>A0A0F9EJX4_9ZZZZ</name>
<reference evidence="1" key="1">
    <citation type="journal article" date="2015" name="Nature">
        <title>Complex archaea that bridge the gap between prokaryotes and eukaryotes.</title>
        <authorList>
            <person name="Spang A."/>
            <person name="Saw J.H."/>
            <person name="Jorgensen S.L."/>
            <person name="Zaremba-Niedzwiedzka K."/>
            <person name="Martijn J."/>
            <person name="Lind A.E."/>
            <person name="van Eijk R."/>
            <person name="Schleper C."/>
            <person name="Guy L."/>
            <person name="Ettema T.J."/>
        </authorList>
    </citation>
    <scope>NUCLEOTIDE SEQUENCE</scope>
</reference>
<proteinExistence type="predicted"/>
<comment type="caution">
    <text evidence="1">The sequence shown here is derived from an EMBL/GenBank/DDBJ whole genome shotgun (WGS) entry which is preliminary data.</text>
</comment>
<evidence type="ECO:0000313" key="1">
    <source>
        <dbReference type="EMBL" id="KKL74398.1"/>
    </source>
</evidence>
<gene>
    <name evidence="1" type="ORF">LCGC14_2065290</name>
</gene>